<evidence type="ECO:0000313" key="3">
    <source>
        <dbReference type="Proteomes" id="UP000186997"/>
    </source>
</evidence>
<keyword evidence="1" id="KW-0812">Transmembrane</keyword>
<evidence type="ECO:0000313" key="2">
    <source>
        <dbReference type="EMBL" id="SIT84154.1"/>
    </source>
</evidence>
<feature type="transmembrane region" description="Helical" evidence="1">
    <location>
        <begin position="75"/>
        <end position="102"/>
    </location>
</feature>
<feature type="transmembrane region" description="Helical" evidence="1">
    <location>
        <begin position="171"/>
        <end position="191"/>
    </location>
</feature>
<keyword evidence="3" id="KW-1185">Reference proteome</keyword>
<dbReference type="RefSeq" id="WP_076659253.1">
    <property type="nucleotide sequence ID" value="NZ_FTPR01000001.1"/>
</dbReference>
<sequence>MNTPAHLIFGLTAFGKAGRPAITGAAFAGALIPDLSLYVLAGWHLLLLGTSPDIVFGQLYYSAAWQSIFRIDNSFIIWGIALALAGLYRAPVLIALCGAALLHLGFDFLLHNDDARAHFWPVSNWVFQSPVSYWDPQHYGNIAGAVEVALSLLCCGILWRRYRGPWMRGLIALLGLSEFAPFVLFAIMFAGP</sequence>
<feature type="transmembrane region" description="Helical" evidence="1">
    <location>
        <begin position="41"/>
        <end position="63"/>
    </location>
</feature>
<evidence type="ECO:0000256" key="1">
    <source>
        <dbReference type="SAM" id="Phobius"/>
    </source>
</evidence>
<name>A0A1R3X0S9_9RHOB</name>
<accession>A0A1R3X0S9</accession>
<dbReference type="Proteomes" id="UP000186997">
    <property type="component" value="Unassembled WGS sequence"/>
</dbReference>
<keyword evidence="1" id="KW-0472">Membrane</keyword>
<organism evidence="2 3">
    <name type="scientific">Yoonia rosea</name>
    <dbReference type="NCBI Taxonomy" id="287098"/>
    <lineage>
        <taxon>Bacteria</taxon>
        <taxon>Pseudomonadati</taxon>
        <taxon>Pseudomonadota</taxon>
        <taxon>Alphaproteobacteria</taxon>
        <taxon>Rhodobacterales</taxon>
        <taxon>Paracoccaceae</taxon>
        <taxon>Yoonia</taxon>
    </lineage>
</organism>
<protein>
    <recommendedName>
        <fullName evidence="4">LexA-binding, inner membrane-associated hydrolase</fullName>
    </recommendedName>
</protein>
<evidence type="ECO:0008006" key="4">
    <source>
        <dbReference type="Google" id="ProtNLM"/>
    </source>
</evidence>
<dbReference type="EMBL" id="FTPR01000001">
    <property type="protein sequence ID" value="SIT84154.1"/>
    <property type="molecule type" value="Genomic_DNA"/>
</dbReference>
<dbReference type="AlphaFoldDB" id="A0A1R3X0S9"/>
<proteinExistence type="predicted"/>
<reference evidence="3" key="1">
    <citation type="submission" date="2017-01" db="EMBL/GenBank/DDBJ databases">
        <authorList>
            <person name="Varghese N."/>
            <person name="Submissions S."/>
        </authorList>
    </citation>
    <scope>NUCLEOTIDE SEQUENCE [LARGE SCALE GENOMIC DNA]</scope>
    <source>
        <strain evidence="3">DSM 29591</strain>
    </source>
</reference>
<keyword evidence="1" id="KW-1133">Transmembrane helix</keyword>
<dbReference type="OrthoDB" id="7631418at2"/>
<dbReference type="STRING" id="287098.SAMN05421665_1803"/>
<gene>
    <name evidence="2" type="ORF">SAMN05421665_1803</name>
</gene>
<feature type="transmembrane region" description="Helical" evidence="1">
    <location>
        <begin position="139"/>
        <end position="159"/>
    </location>
</feature>